<dbReference type="PANTHER" id="PTHR30469:SF20">
    <property type="entry name" value="EFFLUX RND TRANSPORTER PERIPLASMIC ADAPTOR SUBUNIT"/>
    <property type="match status" value="1"/>
</dbReference>
<gene>
    <name evidence="8" type="ORF">PP2015_2216</name>
</gene>
<dbReference type="KEGG" id="pphe:PP2015_2216"/>
<dbReference type="STRING" id="161398.PP2015_2216"/>
<keyword evidence="4" id="KW-0175">Coiled coil</keyword>
<dbReference type="Proteomes" id="UP000061457">
    <property type="component" value="Chromosome I"/>
</dbReference>
<dbReference type="NCBIfam" id="TIGR01730">
    <property type="entry name" value="RND_mfp"/>
    <property type="match status" value="1"/>
</dbReference>
<dbReference type="Gene3D" id="1.10.287.470">
    <property type="entry name" value="Helix hairpin bin"/>
    <property type="match status" value="1"/>
</dbReference>
<dbReference type="SUPFAM" id="SSF111369">
    <property type="entry name" value="HlyD-like secretion proteins"/>
    <property type="match status" value="1"/>
</dbReference>
<keyword evidence="3" id="KW-0813">Transport</keyword>
<dbReference type="InterPro" id="IPR058625">
    <property type="entry name" value="MdtA-like_BSH"/>
</dbReference>
<feature type="domain" description="Multidrug resistance protein MdtA-like barrel-sandwich hybrid" evidence="6">
    <location>
        <begin position="73"/>
        <end position="192"/>
    </location>
</feature>
<comment type="similarity">
    <text evidence="2">Belongs to the membrane fusion protein (MFP) (TC 8.A.1) family.</text>
</comment>
<dbReference type="Pfam" id="PF25967">
    <property type="entry name" value="RND-MFP_C"/>
    <property type="match status" value="1"/>
</dbReference>
<dbReference type="EMBL" id="CP013187">
    <property type="protein sequence ID" value="ALO42713.1"/>
    <property type="molecule type" value="Genomic_DNA"/>
</dbReference>
<keyword evidence="9" id="KW-1185">Reference proteome</keyword>
<dbReference type="Gene3D" id="2.40.50.100">
    <property type="match status" value="1"/>
</dbReference>
<dbReference type="GO" id="GO:1990281">
    <property type="term" value="C:efflux pump complex"/>
    <property type="evidence" value="ECO:0007669"/>
    <property type="project" value="TreeGrafter"/>
</dbReference>
<dbReference type="Gene3D" id="2.40.30.170">
    <property type="match status" value="1"/>
</dbReference>
<evidence type="ECO:0000256" key="2">
    <source>
        <dbReference type="ARBA" id="ARBA00009477"/>
    </source>
</evidence>
<keyword evidence="5" id="KW-0732">Signal</keyword>
<protein>
    <submittedName>
        <fullName evidence="8">Multidrug resistance protein</fullName>
    </submittedName>
</protein>
<feature type="chain" id="PRO_5006601113" evidence="5">
    <location>
        <begin position="31"/>
        <end position="364"/>
    </location>
</feature>
<evidence type="ECO:0000259" key="7">
    <source>
        <dbReference type="Pfam" id="PF25967"/>
    </source>
</evidence>
<evidence type="ECO:0000313" key="9">
    <source>
        <dbReference type="Proteomes" id="UP000061457"/>
    </source>
</evidence>
<sequence length="364" mass="39698">MKLNALVNLTTLKVTTAFIMTIAMSSALTACAPANEQQTDTQVVQTVKLSPVMTNAKQYTRTFPAEVAAVKTIDLSFEVSGRLINTKLQTGSVANEGEILAQIDPTLFKQRVQEAQTRLKQAARDLKRIEATAKNGLASQSQLDNAKTNFELAEIALSKAEQDLSYTSLSAPFNAQVSERLVENGNYVKAGDIIAKLQDVSLFYFNVNVPERLLSSYQQGSLVKTEAHIISAPEKKYELTYIEHATQPDPITQTYKVVFAAQVSDNSLTPGARAIVKVSLQDNANDDVMLIPFNALQGSNADGFHVWAYDKTNSTVQKRNVEVLKVDNNMAAIAQGLNKDDLVVAAGAPKMREGLAVKPYKAEL</sequence>
<evidence type="ECO:0000259" key="6">
    <source>
        <dbReference type="Pfam" id="PF25917"/>
    </source>
</evidence>
<dbReference type="Pfam" id="PF25917">
    <property type="entry name" value="BSH_RND"/>
    <property type="match status" value="1"/>
</dbReference>
<dbReference type="Gene3D" id="2.40.420.20">
    <property type="match status" value="1"/>
</dbReference>
<dbReference type="InterPro" id="IPR006143">
    <property type="entry name" value="RND_pump_MFP"/>
</dbReference>
<feature type="signal peptide" evidence="5">
    <location>
        <begin position="1"/>
        <end position="30"/>
    </location>
</feature>
<organism evidence="8 9">
    <name type="scientific">Pseudoalteromonas phenolica</name>
    <dbReference type="NCBI Taxonomy" id="161398"/>
    <lineage>
        <taxon>Bacteria</taxon>
        <taxon>Pseudomonadati</taxon>
        <taxon>Pseudomonadota</taxon>
        <taxon>Gammaproteobacteria</taxon>
        <taxon>Alteromonadales</taxon>
        <taxon>Pseudoalteromonadaceae</taxon>
        <taxon>Pseudoalteromonas</taxon>
    </lineage>
</organism>
<comment type="subcellular location">
    <subcellularLocation>
        <location evidence="1">Cell envelope</location>
    </subcellularLocation>
</comment>
<dbReference type="RefSeq" id="WP_058030422.1">
    <property type="nucleotide sequence ID" value="NZ_CP013187.1"/>
</dbReference>
<name>A0A0S2K3C2_9GAMM</name>
<evidence type="ECO:0000256" key="3">
    <source>
        <dbReference type="ARBA" id="ARBA00022448"/>
    </source>
</evidence>
<feature type="coiled-coil region" evidence="4">
    <location>
        <begin position="112"/>
        <end position="163"/>
    </location>
</feature>
<dbReference type="GO" id="GO:0015562">
    <property type="term" value="F:efflux transmembrane transporter activity"/>
    <property type="evidence" value="ECO:0007669"/>
    <property type="project" value="TreeGrafter"/>
</dbReference>
<dbReference type="OrthoDB" id="9778364at2"/>
<dbReference type="PANTHER" id="PTHR30469">
    <property type="entry name" value="MULTIDRUG RESISTANCE PROTEIN MDTA"/>
    <property type="match status" value="1"/>
</dbReference>
<dbReference type="AlphaFoldDB" id="A0A0S2K3C2"/>
<dbReference type="PROSITE" id="PS51257">
    <property type="entry name" value="PROKAR_LIPOPROTEIN"/>
    <property type="match status" value="1"/>
</dbReference>
<evidence type="ECO:0000256" key="5">
    <source>
        <dbReference type="SAM" id="SignalP"/>
    </source>
</evidence>
<accession>A0A0S2K3C2</accession>
<evidence type="ECO:0000256" key="1">
    <source>
        <dbReference type="ARBA" id="ARBA00004196"/>
    </source>
</evidence>
<evidence type="ECO:0000313" key="8">
    <source>
        <dbReference type="EMBL" id="ALO42713.1"/>
    </source>
</evidence>
<evidence type="ECO:0000256" key="4">
    <source>
        <dbReference type="SAM" id="Coils"/>
    </source>
</evidence>
<dbReference type="PATRIC" id="fig|161398.10.peg.2254"/>
<proteinExistence type="inferred from homology"/>
<reference evidence="8 9" key="1">
    <citation type="submission" date="2015-11" db="EMBL/GenBank/DDBJ databases">
        <authorList>
            <person name="Zhang Y."/>
            <person name="Guo Z."/>
        </authorList>
    </citation>
    <scope>NUCLEOTIDE SEQUENCE [LARGE SCALE GENOMIC DNA]</scope>
    <source>
        <strain evidence="8 9">KCTC 12086</strain>
    </source>
</reference>
<dbReference type="InterPro" id="IPR058627">
    <property type="entry name" value="MdtA-like_C"/>
</dbReference>
<feature type="domain" description="Multidrug resistance protein MdtA-like C-terminal permuted SH3" evidence="7">
    <location>
        <begin position="287"/>
        <end position="348"/>
    </location>
</feature>